<dbReference type="Proteomes" id="UP000291084">
    <property type="component" value="Chromosome 3"/>
</dbReference>
<dbReference type="GO" id="GO:0000215">
    <property type="term" value="F:tRNA 2'-phosphotransferase activity"/>
    <property type="evidence" value="ECO:0007669"/>
    <property type="project" value="TreeGrafter"/>
</dbReference>
<evidence type="ECO:0000313" key="3">
    <source>
        <dbReference type="Proteomes" id="UP000291084"/>
    </source>
</evidence>
<keyword evidence="3" id="KW-1185">Reference proteome</keyword>
<dbReference type="Pfam" id="PF01885">
    <property type="entry name" value="PTS_2-RNA"/>
    <property type="match status" value="1"/>
</dbReference>
<name>A0A0S3RMZ9_PHAAN</name>
<evidence type="ECO:0000313" key="2">
    <source>
        <dbReference type="EMBL" id="BAT81964.1"/>
    </source>
</evidence>
<dbReference type="Gene3D" id="1.10.340.70">
    <property type="match status" value="1"/>
</dbReference>
<reference evidence="2 3" key="1">
    <citation type="journal article" date="2015" name="Sci. Rep.">
        <title>The power of single molecule real-time sequencing technology in the de novo assembly of a eukaryotic genome.</title>
        <authorList>
            <person name="Sakai H."/>
            <person name="Naito K."/>
            <person name="Ogiso-Tanaka E."/>
            <person name="Takahashi Y."/>
            <person name="Iseki K."/>
            <person name="Muto C."/>
            <person name="Satou K."/>
            <person name="Teruya K."/>
            <person name="Shiroma A."/>
            <person name="Shimoji M."/>
            <person name="Hirano T."/>
            <person name="Itoh T."/>
            <person name="Kaga A."/>
            <person name="Tomooka N."/>
        </authorList>
    </citation>
    <scope>NUCLEOTIDE SEQUENCE [LARGE SCALE GENOMIC DNA]</scope>
    <source>
        <strain evidence="3">cv. Shumari</strain>
    </source>
</reference>
<proteinExistence type="predicted"/>
<organism evidence="2 3">
    <name type="scientific">Vigna angularis var. angularis</name>
    <dbReference type="NCBI Taxonomy" id="157739"/>
    <lineage>
        <taxon>Eukaryota</taxon>
        <taxon>Viridiplantae</taxon>
        <taxon>Streptophyta</taxon>
        <taxon>Embryophyta</taxon>
        <taxon>Tracheophyta</taxon>
        <taxon>Spermatophyta</taxon>
        <taxon>Magnoliopsida</taxon>
        <taxon>eudicotyledons</taxon>
        <taxon>Gunneridae</taxon>
        <taxon>Pentapetalae</taxon>
        <taxon>rosids</taxon>
        <taxon>fabids</taxon>
        <taxon>Fabales</taxon>
        <taxon>Fabaceae</taxon>
        <taxon>Papilionoideae</taxon>
        <taxon>50 kb inversion clade</taxon>
        <taxon>NPAAA clade</taxon>
        <taxon>indigoferoid/millettioid clade</taxon>
        <taxon>Phaseoleae</taxon>
        <taxon>Vigna</taxon>
    </lineage>
</organism>
<dbReference type="GO" id="GO:0006388">
    <property type="term" value="P:tRNA splicing, via endonucleolytic cleavage and ligation"/>
    <property type="evidence" value="ECO:0007669"/>
    <property type="project" value="TreeGrafter"/>
</dbReference>
<dbReference type="Pfam" id="PF17921">
    <property type="entry name" value="Integrase_H2C2"/>
    <property type="match status" value="1"/>
</dbReference>
<gene>
    <name evidence="2" type="primary">Vigan.03G188800</name>
    <name evidence="2" type="ORF">VIGAN_03188800</name>
</gene>
<dbReference type="PANTHER" id="PTHR12684:SF2">
    <property type="entry name" value="TRNA 2'-PHOSPHOTRANSFERASE 1"/>
    <property type="match status" value="1"/>
</dbReference>
<evidence type="ECO:0000259" key="1">
    <source>
        <dbReference type="Pfam" id="PF17921"/>
    </source>
</evidence>
<accession>A0A0S3RMZ9</accession>
<dbReference type="PANTHER" id="PTHR12684">
    <property type="entry name" value="PUTATIVE PHOSPHOTRANSFERASE"/>
    <property type="match status" value="1"/>
</dbReference>
<dbReference type="InterPro" id="IPR002745">
    <property type="entry name" value="Ptrans_KptA/Tpt1"/>
</dbReference>
<dbReference type="SUPFAM" id="SSF56399">
    <property type="entry name" value="ADP-ribosylation"/>
    <property type="match status" value="1"/>
</dbReference>
<dbReference type="AlphaFoldDB" id="A0A0S3RMZ9"/>
<dbReference type="InterPro" id="IPR041588">
    <property type="entry name" value="Integrase_H2C2"/>
</dbReference>
<feature type="domain" description="Integrase zinc-binding" evidence="1">
    <location>
        <begin position="123"/>
        <end position="173"/>
    </location>
</feature>
<dbReference type="EMBL" id="AP015036">
    <property type="protein sequence ID" value="BAT81964.1"/>
    <property type="molecule type" value="Genomic_DNA"/>
</dbReference>
<sequence length="174" mass="20086">MKTFANIPLRSHIVDDIKEVVQRDNKQRFSLMEENGELLICANQGHTVMIGGLVVLKNTGLEGWFWGDETWSEGDFKSLSWCNDQIGLKTGSSFFGLMQLLFDRTTTGYSLSLLRCVTLDHADYIIRETHEGIYGYHLGPRTMISRILKVSYFWPKIEADYVVYVRRCKPCQKH</sequence>
<protein>
    <recommendedName>
        <fullName evidence="1">Integrase zinc-binding domain-containing protein</fullName>
    </recommendedName>
</protein>